<dbReference type="Pfam" id="PF04672">
    <property type="entry name" value="Methyltransf_19"/>
    <property type="match status" value="1"/>
</dbReference>
<sequence>MPSEEQSLAGLDPRLPHPARIYNYFLGGKNNFAVDRALAEQMLAIDPTVPLTARANRDFLRRAVTFLAAEAGIRQFLDIGTGLPAIDNTHEVAQGIAPESRVVYVDNDRFKSGCTHSP</sequence>
<dbReference type="AlphaFoldDB" id="A0A1V2I9H9"/>
<organism evidence="1 2">
    <name type="scientific">Pseudofrankia asymbiotica</name>
    <dbReference type="NCBI Taxonomy" id="1834516"/>
    <lineage>
        <taxon>Bacteria</taxon>
        <taxon>Bacillati</taxon>
        <taxon>Actinomycetota</taxon>
        <taxon>Actinomycetes</taxon>
        <taxon>Frankiales</taxon>
        <taxon>Frankiaceae</taxon>
        <taxon>Pseudofrankia</taxon>
    </lineage>
</organism>
<proteinExistence type="predicted"/>
<protein>
    <recommendedName>
        <fullName evidence="3">S-adenosyl methyltransferase</fullName>
    </recommendedName>
</protein>
<dbReference type="InterPro" id="IPR029063">
    <property type="entry name" value="SAM-dependent_MTases_sf"/>
</dbReference>
<dbReference type="STRING" id="1834516.BL253_16990"/>
<accession>A0A1V2I9H9</accession>
<keyword evidence="2" id="KW-1185">Reference proteome</keyword>
<comment type="caution">
    <text evidence="1">The sequence shown here is derived from an EMBL/GenBank/DDBJ whole genome shotgun (WGS) entry which is preliminary data.</text>
</comment>
<name>A0A1V2I9H9_9ACTN</name>
<evidence type="ECO:0000313" key="1">
    <source>
        <dbReference type="EMBL" id="ONH29213.1"/>
    </source>
</evidence>
<dbReference type="Proteomes" id="UP000188929">
    <property type="component" value="Unassembled WGS sequence"/>
</dbReference>
<dbReference type="RefSeq" id="WP_076818247.1">
    <property type="nucleotide sequence ID" value="NZ_MOMC01000034.1"/>
</dbReference>
<dbReference type="Gene3D" id="3.40.50.150">
    <property type="entry name" value="Vaccinia Virus protein VP39"/>
    <property type="match status" value="1"/>
</dbReference>
<gene>
    <name evidence="1" type="ORF">BL253_16990</name>
</gene>
<reference evidence="2" key="1">
    <citation type="submission" date="2016-10" db="EMBL/GenBank/DDBJ databases">
        <title>Frankia sp. NRRL B-16386 Genome sequencing.</title>
        <authorList>
            <person name="Ghodhbane-Gtari F."/>
            <person name="Swanson E."/>
            <person name="Gueddou A."/>
            <person name="Hezbri K."/>
            <person name="Ktari K."/>
            <person name="Nouioui I."/>
            <person name="Morris K."/>
            <person name="Simpson S."/>
            <person name="Abebe-Akele F."/>
            <person name="Thomas K."/>
            <person name="Gtari M."/>
            <person name="Tisa L.S."/>
        </authorList>
    </citation>
    <scope>NUCLEOTIDE SEQUENCE [LARGE SCALE GENOMIC DNA]</scope>
    <source>
        <strain evidence="2">NRRL B-16386</strain>
    </source>
</reference>
<dbReference type="OrthoDB" id="3214294at2"/>
<evidence type="ECO:0008006" key="3">
    <source>
        <dbReference type="Google" id="ProtNLM"/>
    </source>
</evidence>
<dbReference type="SUPFAM" id="SSF53335">
    <property type="entry name" value="S-adenosyl-L-methionine-dependent methyltransferases"/>
    <property type="match status" value="1"/>
</dbReference>
<evidence type="ECO:0000313" key="2">
    <source>
        <dbReference type="Proteomes" id="UP000188929"/>
    </source>
</evidence>
<dbReference type="InterPro" id="IPR006764">
    <property type="entry name" value="SAM_dep_MeTrfase_SAV2177_type"/>
</dbReference>
<dbReference type="EMBL" id="MOMC01000034">
    <property type="protein sequence ID" value="ONH29213.1"/>
    <property type="molecule type" value="Genomic_DNA"/>
</dbReference>